<dbReference type="EMBL" id="BMHC01000042">
    <property type="protein sequence ID" value="GGI34309.1"/>
    <property type="molecule type" value="Genomic_DNA"/>
</dbReference>
<dbReference type="EMBL" id="CP030057">
    <property type="protein sequence ID" value="QOZ59386.1"/>
    <property type="molecule type" value="Genomic_DNA"/>
</dbReference>
<dbReference type="InterPro" id="IPR014710">
    <property type="entry name" value="RmlC-like_jellyroll"/>
</dbReference>
<sequence>MRPKPESSRPLNDLIGSLSSKEFEFFRHSFDVGEGTVGQVLYHPGDPVENVYFPCGPTLLSLAIAANEDRDVEAVLIGREGAVGVVADGDGLPTYSRISVKAGGPLVRLPVRKLGEAKAGSGGLERLLARYSHYLLAYLGQSAVCNAVHSIEQRAAKWIVQIIEHTGAEDVTLTHEQLAALLGIGRSYASRIVQRFKAEGILGTARGKLRVQDLPELQQRSCQCSGWLKKHYTELFSSSP</sequence>
<dbReference type="SUPFAM" id="SSF46785">
    <property type="entry name" value="Winged helix' DNA-binding domain"/>
    <property type="match status" value="1"/>
</dbReference>
<evidence type="ECO:0000313" key="5">
    <source>
        <dbReference type="Proteomes" id="UP000625079"/>
    </source>
</evidence>
<protein>
    <submittedName>
        <fullName evidence="2 3">Transcriptional regulator</fullName>
    </submittedName>
</protein>
<dbReference type="GO" id="GO:0006355">
    <property type="term" value="P:regulation of DNA-templated transcription"/>
    <property type="evidence" value="ECO:0007669"/>
    <property type="project" value="InterPro"/>
</dbReference>
<dbReference type="Proteomes" id="UP000625079">
    <property type="component" value="Unassembled WGS sequence"/>
</dbReference>
<gene>
    <name evidence="2" type="ORF">GCM10010987_78750</name>
    <name evidence="3" type="ORF">XH86_12075</name>
</gene>
<dbReference type="Proteomes" id="UP000593880">
    <property type="component" value="Chromosome"/>
</dbReference>
<dbReference type="Pfam" id="PF13545">
    <property type="entry name" value="HTH_Crp_2"/>
    <property type="match status" value="1"/>
</dbReference>
<proteinExistence type="predicted"/>
<evidence type="ECO:0000313" key="4">
    <source>
        <dbReference type="Proteomes" id="UP000593880"/>
    </source>
</evidence>
<feature type="domain" description="HTH crp-type" evidence="1">
    <location>
        <begin position="149"/>
        <end position="215"/>
    </location>
</feature>
<evidence type="ECO:0000313" key="2">
    <source>
        <dbReference type="EMBL" id="GGI34309.1"/>
    </source>
</evidence>
<name>A0A410V3N6_9BRAD</name>
<accession>A0A410V3N6</accession>
<reference evidence="3 4" key="2">
    <citation type="submission" date="2018-06" db="EMBL/GenBank/DDBJ databases">
        <title>Comparative genomics of rhizobia nodulating Arachis hypogaea in China.</title>
        <authorList>
            <person name="Li Y."/>
        </authorList>
    </citation>
    <scope>NUCLEOTIDE SEQUENCE [LARGE SCALE GENOMIC DNA]</scope>
    <source>
        <strain evidence="3 4">CCBAU 51658</strain>
    </source>
</reference>
<dbReference type="PROSITE" id="PS51063">
    <property type="entry name" value="HTH_CRP_2"/>
    <property type="match status" value="1"/>
</dbReference>
<evidence type="ECO:0000259" key="1">
    <source>
        <dbReference type="PROSITE" id="PS51063"/>
    </source>
</evidence>
<evidence type="ECO:0000313" key="3">
    <source>
        <dbReference type="EMBL" id="QOZ59386.1"/>
    </source>
</evidence>
<reference evidence="2" key="1">
    <citation type="journal article" date="2014" name="Int. J. Syst. Evol. Microbiol.">
        <title>Complete genome sequence of Corynebacterium casei LMG S-19264T (=DSM 44701T), isolated from a smear-ripened cheese.</title>
        <authorList>
            <consortium name="US DOE Joint Genome Institute (JGI-PGF)"/>
            <person name="Walter F."/>
            <person name="Albersmeier A."/>
            <person name="Kalinowski J."/>
            <person name="Ruckert C."/>
        </authorList>
    </citation>
    <scope>NUCLEOTIDE SEQUENCE</scope>
    <source>
        <strain evidence="2">CGMCC 1.15034</strain>
    </source>
</reference>
<dbReference type="AlphaFoldDB" id="A0A410V3N6"/>
<dbReference type="InterPro" id="IPR036390">
    <property type="entry name" value="WH_DNA-bd_sf"/>
</dbReference>
<reference evidence="2" key="3">
    <citation type="submission" date="2022-12" db="EMBL/GenBank/DDBJ databases">
        <authorList>
            <person name="Sun Q."/>
            <person name="Zhou Y."/>
        </authorList>
    </citation>
    <scope>NUCLEOTIDE SEQUENCE</scope>
    <source>
        <strain evidence="2">CGMCC 1.15034</strain>
    </source>
</reference>
<keyword evidence="4" id="KW-1185">Reference proteome</keyword>
<dbReference type="RefSeq" id="WP_128965005.1">
    <property type="nucleotide sequence ID" value="NZ_BMHC01000042.1"/>
</dbReference>
<dbReference type="GO" id="GO:0003677">
    <property type="term" value="F:DNA binding"/>
    <property type="evidence" value="ECO:0007669"/>
    <property type="project" value="InterPro"/>
</dbReference>
<dbReference type="InterPro" id="IPR012318">
    <property type="entry name" value="HTH_CRP"/>
</dbReference>
<organism evidence="2 5">
    <name type="scientific">Bradyrhizobium guangdongense</name>
    <dbReference type="NCBI Taxonomy" id="1325090"/>
    <lineage>
        <taxon>Bacteria</taxon>
        <taxon>Pseudomonadati</taxon>
        <taxon>Pseudomonadota</taxon>
        <taxon>Alphaproteobacteria</taxon>
        <taxon>Hyphomicrobiales</taxon>
        <taxon>Nitrobacteraceae</taxon>
        <taxon>Bradyrhizobium</taxon>
    </lineage>
</organism>
<dbReference type="OrthoDB" id="7506088at2"/>
<dbReference type="Gene3D" id="2.60.120.10">
    <property type="entry name" value="Jelly Rolls"/>
    <property type="match status" value="1"/>
</dbReference>